<protein>
    <submittedName>
        <fullName evidence="4">DinB family protein</fullName>
    </submittedName>
</protein>
<dbReference type="InterPro" id="IPR034660">
    <property type="entry name" value="DinB/YfiT-like"/>
</dbReference>
<evidence type="ECO:0000256" key="2">
    <source>
        <dbReference type="ARBA" id="ARBA00022723"/>
    </source>
</evidence>
<gene>
    <name evidence="4" type="ORF">HZA61_07140</name>
</gene>
<comment type="similarity">
    <text evidence="1">Belongs to the DinB family.</text>
</comment>
<reference evidence="4" key="1">
    <citation type="submission" date="2020-07" db="EMBL/GenBank/DDBJ databases">
        <title>Huge and variable diversity of episymbiotic CPR bacteria and DPANN archaea in groundwater ecosystems.</title>
        <authorList>
            <person name="He C.Y."/>
            <person name="Keren R."/>
            <person name="Whittaker M."/>
            <person name="Farag I.F."/>
            <person name="Doudna J."/>
            <person name="Cate J.H.D."/>
            <person name="Banfield J.F."/>
        </authorList>
    </citation>
    <scope>NUCLEOTIDE SEQUENCE</scope>
    <source>
        <strain evidence="4">NC_groundwater_1813_Pr3_B-0.1um_71_17</strain>
    </source>
</reference>
<dbReference type="EMBL" id="JACRIW010000047">
    <property type="protein sequence ID" value="MBI5169246.1"/>
    <property type="molecule type" value="Genomic_DNA"/>
</dbReference>
<evidence type="ECO:0000256" key="1">
    <source>
        <dbReference type="ARBA" id="ARBA00008635"/>
    </source>
</evidence>
<feature type="binding site" evidence="3">
    <location>
        <position position="132"/>
    </location>
    <ligand>
        <name>a divalent metal cation</name>
        <dbReference type="ChEBI" id="CHEBI:60240"/>
    </ligand>
</feature>
<dbReference type="GO" id="GO:0046872">
    <property type="term" value="F:metal ion binding"/>
    <property type="evidence" value="ECO:0007669"/>
    <property type="project" value="UniProtKB-KW"/>
</dbReference>
<accession>A0A933SB24</accession>
<dbReference type="AlphaFoldDB" id="A0A933SB24"/>
<organism evidence="4 5">
    <name type="scientific">Eiseniibacteriota bacterium</name>
    <dbReference type="NCBI Taxonomy" id="2212470"/>
    <lineage>
        <taxon>Bacteria</taxon>
        <taxon>Candidatus Eiseniibacteriota</taxon>
    </lineage>
</organism>
<dbReference type="Gene3D" id="1.20.120.450">
    <property type="entry name" value="dinb family like domain"/>
    <property type="match status" value="1"/>
</dbReference>
<feature type="binding site" evidence="3">
    <location>
        <position position="49"/>
    </location>
    <ligand>
        <name>a divalent metal cation</name>
        <dbReference type="ChEBI" id="CHEBI:60240"/>
    </ligand>
</feature>
<proteinExistence type="inferred from homology"/>
<feature type="binding site" evidence="3">
    <location>
        <position position="136"/>
    </location>
    <ligand>
        <name>a divalent metal cation</name>
        <dbReference type="ChEBI" id="CHEBI:60240"/>
    </ligand>
</feature>
<comment type="caution">
    <text evidence="4">The sequence shown here is derived from an EMBL/GenBank/DDBJ whole genome shotgun (WGS) entry which is preliminary data.</text>
</comment>
<evidence type="ECO:0000313" key="5">
    <source>
        <dbReference type="Proteomes" id="UP000696931"/>
    </source>
</evidence>
<dbReference type="SUPFAM" id="SSF109854">
    <property type="entry name" value="DinB/YfiT-like putative metalloenzymes"/>
    <property type="match status" value="1"/>
</dbReference>
<dbReference type="Proteomes" id="UP000696931">
    <property type="component" value="Unassembled WGS sequence"/>
</dbReference>
<sequence>MASRELETFLATWSFEAQRNAQLMRALPEKQYDYRPQPEWRSIGELAWHLAEGDGYMAAAVATGAFDFGTKLPGLERPRTIAELAPAYERVHADAIAKVRAMKPEALDEKMPGFDGQPIRKGDVLWSYLLHHNIHHRGELVLMCRMAGGTPPGLYGPNREETQAMMAARAKG</sequence>
<name>A0A933SB24_UNCEI</name>
<dbReference type="Pfam" id="PF05163">
    <property type="entry name" value="DinB"/>
    <property type="match status" value="1"/>
</dbReference>
<evidence type="ECO:0000313" key="4">
    <source>
        <dbReference type="EMBL" id="MBI5169246.1"/>
    </source>
</evidence>
<evidence type="ECO:0000256" key="3">
    <source>
        <dbReference type="PIRSR" id="PIRSR607837-1"/>
    </source>
</evidence>
<dbReference type="InterPro" id="IPR007837">
    <property type="entry name" value="DinB"/>
</dbReference>
<keyword evidence="2 3" id="KW-0479">Metal-binding</keyword>